<sequence>RNLKRSIDKNSQTLLAKSSNFQILDLIDETITTVIEDETVIKNNIIATDLKDKPIEISYQTKIDFEDSRNELKSCYNNKSDEAKCSAKINNNIL</sequence>
<gene>
    <name evidence="1" type="ORF">RPERSI_LOCUS17511</name>
</gene>
<name>A0ACA9R7N8_9GLOM</name>
<proteinExistence type="predicted"/>
<protein>
    <submittedName>
        <fullName evidence="1">23551_t:CDS:1</fullName>
    </submittedName>
</protein>
<reference evidence="1" key="1">
    <citation type="submission" date="2021-06" db="EMBL/GenBank/DDBJ databases">
        <authorList>
            <person name="Kallberg Y."/>
            <person name="Tangrot J."/>
            <person name="Rosling A."/>
        </authorList>
    </citation>
    <scope>NUCLEOTIDE SEQUENCE</scope>
    <source>
        <strain evidence="1">MA461A</strain>
    </source>
</reference>
<keyword evidence="2" id="KW-1185">Reference proteome</keyword>
<feature type="non-terminal residue" evidence="1">
    <location>
        <position position="1"/>
    </location>
</feature>
<comment type="caution">
    <text evidence="1">The sequence shown here is derived from an EMBL/GenBank/DDBJ whole genome shotgun (WGS) entry which is preliminary data.</text>
</comment>
<evidence type="ECO:0000313" key="2">
    <source>
        <dbReference type="Proteomes" id="UP000789920"/>
    </source>
</evidence>
<accession>A0ACA9R7N8</accession>
<evidence type="ECO:0000313" key="1">
    <source>
        <dbReference type="EMBL" id="CAG8780533.1"/>
    </source>
</evidence>
<dbReference type="EMBL" id="CAJVQC010044942">
    <property type="protein sequence ID" value="CAG8780533.1"/>
    <property type="molecule type" value="Genomic_DNA"/>
</dbReference>
<dbReference type="Proteomes" id="UP000789920">
    <property type="component" value="Unassembled WGS sequence"/>
</dbReference>
<organism evidence="1 2">
    <name type="scientific">Racocetra persica</name>
    <dbReference type="NCBI Taxonomy" id="160502"/>
    <lineage>
        <taxon>Eukaryota</taxon>
        <taxon>Fungi</taxon>
        <taxon>Fungi incertae sedis</taxon>
        <taxon>Mucoromycota</taxon>
        <taxon>Glomeromycotina</taxon>
        <taxon>Glomeromycetes</taxon>
        <taxon>Diversisporales</taxon>
        <taxon>Gigasporaceae</taxon>
        <taxon>Racocetra</taxon>
    </lineage>
</organism>